<reference evidence="1 2" key="1">
    <citation type="submission" date="2013-07" db="EMBL/GenBank/DDBJ databases">
        <authorList>
            <consortium name="DOE Joint Genome Institute"/>
            <person name="Eisen J."/>
            <person name="Huntemann M."/>
            <person name="Han J."/>
            <person name="Chen A."/>
            <person name="Kyrpides N."/>
            <person name="Mavromatis K."/>
            <person name="Markowitz V."/>
            <person name="Palaniappan K."/>
            <person name="Ivanova N."/>
            <person name="Schaumberg A."/>
            <person name="Pati A."/>
            <person name="Liolios K."/>
            <person name="Nordberg H.P."/>
            <person name="Cantor M.N."/>
            <person name="Hua S.X."/>
            <person name="Woyke T."/>
        </authorList>
    </citation>
    <scope>NUCLEOTIDE SEQUENCE [LARGE SCALE GENOMIC DNA]</scope>
    <source>
        <strain evidence="1 2">DSM 44712</strain>
    </source>
</reference>
<dbReference type="InterPro" id="IPR047722">
    <property type="entry name" value="STM4015-like"/>
</dbReference>
<dbReference type="PATRIC" id="fig|927661.3.peg.1967"/>
<dbReference type="Gene3D" id="3.80.10.10">
    <property type="entry name" value="Ribonuclease Inhibitor"/>
    <property type="match status" value="1"/>
</dbReference>
<keyword evidence="2" id="KW-1185">Reference proteome</keyword>
<name>A0A010ZUM9_9ACTN</name>
<gene>
    <name evidence="1" type="ORF">CryarDRAFT_2002</name>
</gene>
<dbReference type="NCBIfam" id="NF038076">
    <property type="entry name" value="fam_STM4015"/>
    <property type="match status" value="1"/>
</dbReference>
<evidence type="ECO:0008006" key="3">
    <source>
        <dbReference type="Google" id="ProtNLM"/>
    </source>
</evidence>
<dbReference type="InterPro" id="IPR032675">
    <property type="entry name" value="LRR_dom_sf"/>
</dbReference>
<sequence length="316" mass="33455">MDSGNGLSVGIASVPPVTINENVSTFAGLPVREWPADGEPVGGPAAWRISPGLEAERGEFARRLDELIDSTPVEALLVGDWGDCYENPAPIDALVAAAPRLSGLRALFLGEMTFEECEISWIRLGDVAPLFEAFGSLEVLRIRGSEGLRLGTVRHETLRELAFESGGLPAAVVRDVGAGDFPALRHLELWLGTPNYGGDATAEDLAGILSGERLPALRHLGLRNAEIADDVAAALARAPIVPRLTTLDLSLGLLSDTGARALLTGGQLSGLERLDLHHHLVSEEVLGELAAALPGVVLDTEDSQLGERYRYVAVGE</sequence>
<accession>A0A010ZUM9</accession>
<evidence type="ECO:0000313" key="1">
    <source>
        <dbReference type="EMBL" id="EXG80907.1"/>
    </source>
</evidence>
<organism evidence="1 2">
    <name type="scientific">Cryptosporangium arvum DSM 44712</name>
    <dbReference type="NCBI Taxonomy" id="927661"/>
    <lineage>
        <taxon>Bacteria</taxon>
        <taxon>Bacillati</taxon>
        <taxon>Actinomycetota</taxon>
        <taxon>Actinomycetes</taxon>
        <taxon>Cryptosporangiales</taxon>
        <taxon>Cryptosporangiaceae</taxon>
        <taxon>Cryptosporangium</taxon>
    </lineage>
</organism>
<dbReference type="AlphaFoldDB" id="A0A010ZUM9"/>
<proteinExistence type="predicted"/>
<evidence type="ECO:0000313" key="2">
    <source>
        <dbReference type="Proteomes" id="UP000021053"/>
    </source>
</evidence>
<protein>
    <recommendedName>
        <fullName evidence="3">Leucine Rich Repeat (LRR)-containing protein</fullName>
    </recommendedName>
</protein>
<dbReference type="HOGENOM" id="CLU_054192_0_0_11"/>
<dbReference type="EMBL" id="JFBT01000001">
    <property type="protein sequence ID" value="EXG80907.1"/>
    <property type="molecule type" value="Genomic_DNA"/>
</dbReference>
<dbReference type="SUPFAM" id="SSF52047">
    <property type="entry name" value="RNI-like"/>
    <property type="match status" value="1"/>
</dbReference>
<comment type="caution">
    <text evidence="1">The sequence shown here is derived from an EMBL/GenBank/DDBJ whole genome shotgun (WGS) entry which is preliminary data.</text>
</comment>
<dbReference type="Proteomes" id="UP000021053">
    <property type="component" value="Unassembled WGS sequence"/>
</dbReference>